<dbReference type="InterPro" id="IPR032675">
    <property type="entry name" value="LRR_dom_sf"/>
</dbReference>
<dbReference type="AlphaFoldDB" id="A0A813MN42"/>
<reference evidence="1" key="1">
    <citation type="submission" date="2021-02" db="EMBL/GenBank/DDBJ databases">
        <authorList>
            <person name="Nowell W R."/>
        </authorList>
    </citation>
    <scope>NUCLEOTIDE SEQUENCE</scope>
    <source>
        <strain evidence="1">Ploen Becks lab</strain>
    </source>
</reference>
<evidence type="ECO:0000313" key="2">
    <source>
        <dbReference type="Proteomes" id="UP000663879"/>
    </source>
</evidence>
<sequence>MRLESTRLDIINYYDKIKFAIDTHVETLLSSNLIETNSKNHFTTLNLYRDILIKQVDIILSNNLDKNQKGRAIKFCIFIPNNNNLISKYFDSENKLGKLLILNQPVNQNVIQYLRQILNTEPPSETNYSQYFSSIEDQITTMLIMSLYTNRINGELIVDLTQENKIESFRINGNYTVINENWSHAFDSLNFDLINLKALTLFNFRTFNFTMLNFQNLKELKLLDLDLNEPFEFKFKNLEKLESLEIRLHKNKLSIILGYNNFINLKNLRNLSLSNFNLRSLSAREKKNGKKTVLKRRLNTVGNRFYWVKSKCLTIQKR</sequence>
<dbReference type="Gene3D" id="3.80.10.10">
    <property type="entry name" value="Ribonuclease Inhibitor"/>
    <property type="match status" value="1"/>
</dbReference>
<comment type="caution">
    <text evidence="1">The sequence shown here is derived from an EMBL/GenBank/DDBJ whole genome shotgun (WGS) entry which is preliminary data.</text>
</comment>
<name>A0A813MN42_9BILA</name>
<dbReference type="EMBL" id="CAJNOC010000175">
    <property type="protein sequence ID" value="CAF0722859.1"/>
    <property type="molecule type" value="Genomic_DNA"/>
</dbReference>
<accession>A0A813MN42</accession>
<gene>
    <name evidence="1" type="ORF">OXX778_LOCUS2287</name>
</gene>
<keyword evidence="2" id="KW-1185">Reference proteome</keyword>
<proteinExistence type="predicted"/>
<dbReference type="Proteomes" id="UP000663879">
    <property type="component" value="Unassembled WGS sequence"/>
</dbReference>
<organism evidence="1 2">
    <name type="scientific">Brachionus calyciflorus</name>
    <dbReference type="NCBI Taxonomy" id="104777"/>
    <lineage>
        <taxon>Eukaryota</taxon>
        <taxon>Metazoa</taxon>
        <taxon>Spiralia</taxon>
        <taxon>Gnathifera</taxon>
        <taxon>Rotifera</taxon>
        <taxon>Eurotatoria</taxon>
        <taxon>Monogononta</taxon>
        <taxon>Pseudotrocha</taxon>
        <taxon>Ploima</taxon>
        <taxon>Brachionidae</taxon>
        <taxon>Brachionus</taxon>
    </lineage>
</organism>
<protein>
    <submittedName>
        <fullName evidence="1">Uncharacterized protein</fullName>
    </submittedName>
</protein>
<evidence type="ECO:0000313" key="1">
    <source>
        <dbReference type="EMBL" id="CAF0722859.1"/>
    </source>
</evidence>